<proteinExistence type="inferred from homology"/>
<evidence type="ECO:0000313" key="20">
    <source>
        <dbReference type="EMBL" id="RKE96694.1"/>
    </source>
</evidence>
<evidence type="ECO:0000256" key="12">
    <source>
        <dbReference type="ARBA" id="ARBA00049244"/>
    </source>
</evidence>
<dbReference type="InterPro" id="IPR023073">
    <property type="entry name" value="DnaE2"/>
</dbReference>
<evidence type="ECO:0000259" key="18">
    <source>
        <dbReference type="Pfam" id="PF14579"/>
    </source>
</evidence>
<dbReference type="GO" id="GO:0005737">
    <property type="term" value="C:cytoplasm"/>
    <property type="evidence" value="ECO:0007669"/>
    <property type="project" value="UniProtKB-SubCell"/>
</dbReference>
<dbReference type="EC" id="2.7.7.7" evidence="3 13"/>
<dbReference type="RefSeq" id="WP_025063628.1">
    <property type="nucleotide sequence ID" value="NZ_RAQK01000001.1"/>
</dbReference>
<dbReference type="Pfam" id="PF17657">
    <property type="entry name" value="DNA_pol3_finger"/>
    <property type="match status" value="1"/>
</dbReference>
<comment type="caution">
    <text evidence="20">The sequence shown here is derived from an EMBL/GenBank/DDBJ whole genome shotgun (WGS) entry which is preliminary data.</text>
</comment>
<dbReference type="Pfam" id="PF07733">
    <property type="entry name" value="DNA_pol3_alpha"/>
    <property type="match status" value="1"/>
</dbReference>
<dbReference type="CDD" id="cd04485">
    <property type="entry name" value="DnaE_OBF"/>
    <property type="match status" value="1"/>
</dbReference>
<dbReference type="InterPro" id="IPR029460">
    <property type="entry name" value="DNAPol_HHH"/>
</dbReference>
<dbReference type="GO" id="GO:0003676">
    <property type="term" value="F:nucleic acid binding"/>
    <property type="evidence" value="ECO:0007669"/>
    <property type="project" value="InterPro"/>
</dbReference>
<feature type="domain" description="PHP" evidence="16">
    <location>
        <begin position="32"/>
        <end position="148"/>
    </location>
</feature>
<name>A0A420DQU6_9RHOB</name>
<feature type="region of interest" description="Disordered" evidence="14">
    <location>
        <begin position="1"/>
        <end position="20"/>
    </location>
</feature>
<dbReference type="InterPro" id="IPR040982">
    <property type="entry name" value="DNA_pol3_finger"/>
</dbReference>
<feature type="domain" description="DNA polymerase III alpha subunit finger" evidence="19">
    <location>
        <begin position="561"/>
        <end position="734"/>
    </location>
</feature>
<organism evidence="20 21">
    <name type="scientific">Sulfitobacter guttiformis</name>
    <dbReference type="NCBI Taxonomy" id="74349"/>
    <lineage>
        <taxon>Bacteria</taxon>
        <taxon>Pseudomonadati</taxon>
        <taxon>Pseudomonadota</taxon>
        <taxon>Alphaproteobacteria</taxon>
        <taxon>Rhodobacterales</taxon>
        <taxon>Roseobacteraceae</taxon>
        <taxon>Sulfitobacter</taxon>
    </lineage>
</organism>
<evidence type="ECO:0000256" key="14">
    <source>
        <dbReference type="SAM" id="MobiDB-lite"/>
    </source>
</evidence>
<keyword evidence="21" id="KW-1185">Reference proteome</keyword>
<dbReference type="STRING" id="1443111.Z949_3272"/>
<evidence type="ECO:0000256" key="10">
    <source>
        <dbReference type="ARBA" id="ARBA00022932"/>
    </source>
</evidence>
<evidence type="ECO:0000256" key="4">
    <source>
        <dbReference type="ARBA" id="ARBA00017273"/>
    </source>
</evidence>
<dbReference type="InterPro" id="IPR004365">
    <property type="entry name" value="NA-bd_OB_tRNA"/>
</dbReference>
<feature type="domain" description="DNA polymerase helix-hairpin-helix motif" evidence="18">
    <location>
        <begin position="807"/>
        <end position="894"/>
    </location>
</feature>
<keyword evidence="9 13" id="KW-0227">DNA damage</keyword>
<evidence type="ECO:0000256" key="5">
    <source>
        <dbReference type="ARBA" id="ARBA00022490"/>
    </source>
</evidence>
<dbReference type="PANTHER" id="PTHR32294:SF4">
    <property type="entry name" value="ERROR-PRONE DNA POLYMERASE"/>
    <property type="match status" value="1"/>
</dbReference>
<keyword evidence="8 13" id="KW-0235">DNA replication</keyword>
<dbReference type="InterPro" id="IPR004805">
    <property type="entry name" value="DnaE2/DnaE/PolC"/>
</dbReference>
<evidence type="ECO:0000256" key="11">
    <source>
        <dbReference type="ARBA" id="ARBA00023204"/>
    </source>
</evidence>
<dbReference type="GO" id="GO:0006260">
    <property type="term" value="P:DNA replication"/>
    <property type="evidence" value="ECO:0007669"/>
    <property type="project" value="UniProtKB-KW"/>
</dbReference>
<evidence type="ECO:0000259" key="16">
    <source>
        <dbReference type="Pfam" id="PF02811"/>
    </source>
</evidence>
<dbReference type="OrthoDB" id="9803237at2"/>
<evidence type="ECO:0000256" key="3">
    <source>
        <dbReference type="ARBA" id="ARBA00012417"/>
    </source>
</evidence>
<sequence>MPQKEGHKRRSIEDDDPFHPNDPGPFVELGLSTCFSFLRAASDAVDLAVTSNLLGYHSIGVADHNTLAGVVRMHMEARTAKVRPLIGARLVLLCGTEMLAYPRDREAYARLSTLLSRGKMADMEGAWQAKGVTHLTLEMVATHSKGVQLVVMPPAQLEVFEAGLGRLCNALPTLRHVGAAYLYRGDDVGRINRLDRIARAHGLGILATNDVLYHSPARRPLQDVMTCIRHGKTIDTAGFLLEANAERYLKPPAEMCRLFAAWPHAIRATREVADGCEFSLDDLKYEYPHEIVPQGRTAMEELERLTWEGAARRYPSGVTERVRGIIEKEFDLIRSKKIARYFLTINDIVRFAREEACPPILCQGRGSAANSVVCFCLEITAVDPEEHDVLFERFLSEERDEPPDIDVDFEHERREEVIQYMYAKYGRERAGLCATVIHYRPRSAIREVGKAMGLSEDVTSKLASTVWGSFEGQMADERVRDAGMDLSDPYLRRVIAIARQMTGMPRHLSQHVGGFILTERPLTEMVPIGNGAMPERSFIEWDKDDIDALGIFKVDILALGMLTCIARVFDLMRAHYGISHDLASVPSDDEDTYDMLCAGDSLGVFQVESRAQMAMLPKLRPRKFYDLVIEVAIVRPGPIQGDMVHPYLRRRQGLEGVSYPAPGPEYPQDELMKIVGRTLGVPIFQEQAMKIAIDAARFTPKEANELRKAMATFRSRGTIELLQQKMVSRMTERGYDQEFAQRCFNQIKGFGDYGFPESHAASFAKLVYVSSWMKCHYPAAFACGLLNSQPMGFYAPAQIVRDAREHGVEVRAVDVNYSDWDCTLEPSAAGFALRLGLRQVDGMRMDAALRVMGARNEPFVDVGDVKTRAKLDRGIIGKLAAADAFRSCGIDRRAALWQAQGLRDAPRLALFDHAQAAGEGAEPETVLPAMAQAEHVVADYQTLRLSLKAHPMGFFRSSLRKQGFSSTHNLIHMGHGARVSLAGLVLVRQKPGSAKGVCFITIEDEDGVANLVIWPKLFEHYRALIMTARLLVVHGRMQTDGRVIHVVAERLEDRTARLDTLANERVPAITVRGDHPTNPLPSQVSGGRQHPRDVRVIPKSRDFH</sequence>
<dbReference type="GO" id="GO:0006281">
    <property type="term" value="P:DNA repair"/>
    <property type="evidence" value="ECO:0007669"/>
    <property type="project" value="UniProtKB-UniRule"/>
</dbReference>
<keyword evidence="11 13" id="KW-0234">DNA repair</keyword>
<dbReference type="Proteomes" id="UP000284407">
    <property type="component" value="Unassembled WGS sequence"/>
</dbReference>
<evidence type="ECO:0000256" key="2">
    <source>
        <dbReference type="ARBA" id="ARBA00007391"/>
    </source>
</evidence>
<comment type="catalytic activity">
    <reaction evidence="12 13">
        <text>DNA(n) + a 2'-deoxyribonucleoside 5'-triphosphate = DNA(n+1) + diphosphate</text>
        <dbReference type="Rhea" id="RHEA:22508"/>
        <dbReference type="Rhea" id="RHEA-COMP:17339"/>
        <dbReference type="Rhea" id="RHEA-COMP:17340"/>
        <dbReference type="ChEBI" id="CHEBI:33019"/>
        <dbReference type="ChEBI" id="CHEBI:61560"/>
        <dbReference type="ChEBI" id="CHEBI:173112"/>
        <dbReference type="EC" id="2.7.7.7"/>
    </reaction>
</comment>
<evidence type="ECO:0000259" key="17">
    <source>
        <dbReference type="Pfam" id="PF07733"/>
    </source>
</evidence>
<dbReference type="HAMAP" id="MF_01902">
    <property type="entry name" value="DNApol_error_prone"/>
    <property type="match status" value="1"/>
</dbReference>
<comment type="subcellular location">
    <subcellularLocation>
        <location evidence="1 13">Cytoplasm</location>
    </subcellularLocation>
</comment>
<keyword evidence="6 13" id="KW-0808">Transferase</keyword>
<reference evidence="20 21" key="1">
    <citation type="submission" date="2018-09" db="EMBL/GenBank/DDBJ databases">
        <title>Genomic Encyclopedia of Archaeal and Bacterial Type Strains, Phase II (KMG-II): from individual species to whole genera.</title>
        <authorList>
            <person name="Goeker M."/>
        </authorList>
    </citation>
    <scope>NUCLEOTIDE SEQUENCE [LARGE SCALE GENOMIC DNA]</scope>
    <source>
        <strain evidence="20 21">DSM 11458</strain>
    </source>
</reference>
<keyword evidence="7 13" id="KW-0548">Nucleotidyltransferase</keyword>
<keyword evidence="10 13" id="KW-0239">DNA-directed DNA polymerase</keyword>
<evidence type="ECO:0000259" key="19">
    <source>
        <dbReference type="Pfam" id="PF17657"/>
    </source>
</evidence>
<evidence type="ECO:0000256" key="13">
    <source>
        <dbReference type="HAMAP-Rule" id="MF_01902"/>
    </source>
</evidence>
<dbReference type="InterPro" id="IPR004013">
    <property type="entry name" value="PHP_dom"/>
</dbReference>
<dbReference type="Pfam" id="PF02811">
    <property type="entry name" value="PHP"/>
    <property type="match status" value="1"/>
</dbReference>
<dbReference type="CDD" id="cd07434">
    <property type="entry name" value="PHP_PolIIIA_DnaE2"/>
    <property type="match status" value="1"/>
</dbReference>
<protein>
    <recommendedName>
        <fullName evidence="4 13">Error-prone DNA polymerase</fullName>
        <ecNumber evidence="3 13">2.7.7.7</ecNumber>
    </recommendedName>
</protein>
<evidence type="ECO:0000313" key="21">
    <source>
        <dbReference type="Proteomes" id="UP000284407"/>
    </source>
</evidence>
<dbReference type="Gene3D" id="1.10.150.870">
    <property type="match status" value="1"/>
</dbReference>
<dbReference type="AlphaFoldDB" id="A0A420DQU6"/>
<dbReference type="NCBIfam" id="TIGR00594">
    <property type="entry name" value="polc"/>
    <property type="match status" value="1"/>
</dbReference>
<evidence type="ECO:0000256" key="6">
    <source>
        <dbReference type="ARBA" id="ARBA00022679"/>
    </source>
</evidence>
<evidence type="ECO:0000256" key="9">
    <source>
        <dbReference type="ARBA" id="ARBA00022763"/>
    </source>
</evidence>
<evidence type="ECO:0000256" key="8">
    <source>
        <dbReference type="ARBA" id="ARBA00022705"/>
    </source>
</evidence>
<dbReference type="Pfam" id="PF01336">
    <property type="entry name" value="tRNA_anti-codon"/>
    <property type="match status" value="1"/>
</dbReference>
<dbReference type="Pfam" id="PF14579">
    <property type="entry name" value="HHH_6"/>
    <property type="match status" value="1"/>
</dbReference>
<dbReference type="EMBL" id="RAQK01000001">
    <property type="protein sequence ID" value="RKE96694.1"/>
    <property type="molecule type" value="Genomic_DNA"/>
</dbReference>
<feature type="region of interest" description="Disordered" evidence="14">
    <location>
        <begin position="1071"/>
        <end position="1104"/>
    </location>
</feature>
<dbReference type="PANTHER" id="PTHR32294">
    <property type="entry name" value="DNA POLYMERASE III SUBUNIT ALPHA"/>
    <property type="match status" value="1"/>
</dbReference>
<feature type="compositionally biased region" description="Basic residues" evidence="14">
    <location>
        <begin position="1"/>
        <end position="10"/>
    </location>
</feature>
<feature type="compositionally biased region" description="Basic and acidic residues" evidence="14">
    <location>
        <begin position="1090"/>
        <end position="1104"/>
    </location>
</feature>
<comment type="similarity">
    <text evidence="2 13">Belongs to the DNA polymerase type-C family. DnaE2 subfamily.</text>
</comment>
<gene>
    <name evidence="13" type="primary">dnaE2</name>
    <name evidence="20" type="ORF">C8N30_1263</name>
</gene>
<evidence type="ECO:0000256" key="7">
    <source>
        <dbReference type="ARBA" id="ARBA00022695"/>
    </source>
</evidence>
<comment type="function">
    <text evidence="13">DNA polymerase involved in damage-induced mutagenesis and translesion synthesis (TLS). It is not the major replicative DNA polymerase.</text>
</comment>
<evidence type="ECO:0000259" key="15">
    <source>
        <dbReference type="Pfam" id="PF01336"/>
    </source>
</evidence>
<dbReference type="NCBIfam" id="NF004225">
    <property type="entry name" value="PRK05672.1"/>
    <property type="match status" value="1"/>
</dbReference>
<dbReference type="Gene3D" id="3.20.20.140">
    <property type="entry name" value="Metal-dependent hydrolases"/>
    <property type="match status" value="1"/>
</dbReference>
<dbReference type="GO" id="GO:0003887">
    <property type="term" value="F:DNA-directed DNA polymerase activity"/>
    <property type="evidence" value="ECO:0007669"/>
    <property type="project" value="UniProtKB-UniRule"/>
</dbReference>
<feature type="domain" description="OB" evidence="15">
    <location>
        <begin position="979"/>
        <end position="1052"/>
    </location>
</feature>
<dbReference type="GO" id="GO:0008408">
    <property type="term" value="F:3'-5' exonuclease activity"/>
    <property type="evidence" value="ECO:0007669"/>
    <property type="project" value="InterPro"/>
</dbReference>
<dbReference type="InterPro" id="IPR011708">
    <property type="entry name" value="DNA_pol3_alpha_NTPase_dom"/>
</dbReference>
<evidence type="ECO:0000256" key="1">
    <source>
        <dbReference type="ARBA" id="ARBA00004496"/>
    </source>
</evidence>
<accession>A0A420DQU6</accession>
<feature type="domain" description="Bacterial DNA polymerase III alpha subunit NTPase" evidence="17">
    <location>
        <begin position="301"/>
        <end position="558"/>
    </location>
</feature>
<keyword evidence="5 13" id="KW-0963">Cytoplasm</keyword>